<evidence type="ECO:0000313" key="2">
    <source>
        <dbReference type="Proteomes" id="UP001219518"/>
    </source>
</evidence>
<protein>
    <submittedName>
        <fullName evidence="1">Serine hydroxymethyltransferase</fullName>
    </submittedName>
</protein>
<reference evidence="1" key="1">
    <citation type="submission" date="2021-07" db="EMBL/GenBank/DDBJ databases">
        <authorList>
            <person name="Catto M.A."/>
            <person name="Jacobson A."/>
            <person name="Kennedy G."/>
            <person name="Labadie P."/>
            <person name="Hunt B.G."/>
            <person name="Srinivasan R."/>
        </authorList>
    </citation>
    <scope>NUCLEOTIDE SEQUENCE</scope>
    <source>
        <strain evidence="1">PL_HMW_Pooled</strain>
        <tissue evidence="1">Head</tissue>
    </source>
</reference>
<gene>
    <name evidence="1" type="ORF">KUF71_012846</name>
</gene>
<evidence type="ECO:0000313" key="1">
    <source>
        <dbReference type="EMBL" id="KAK3924712.1"/>
    </source>
</evidence>
<accession>A0AAE1LNN9</accession>
<name>A0AAE1LNN9_9NEOP</name>
<dbReference type="AlphaFoldDB" id="A0AAE1LNN9"/>
<keyword evidence="2" id="KW-1185">Reference proteome</keyword>
<comment type="caution">
    <text evidence="1">The sequence shown here is derived from an EMBL/GenBank/DDBJ whole genome shotgun (WGS) entry which is preliminary data.</text>
</comment>
<organism evidence="1 2">
    <name type="scientific">Frankliniella fusca</name>
    <dbReference type="NCBI Taxonomy" id="407009"/>
    <lineage>
        <taxon>Eukaryota</taxon>
        <taxon>Metazoa</taxon>
        <taxon>Ecdysozoa</taxon>
        <taxon>Arthropoda</taxon>
        <taxon>Hexapoda</taxon>
        <taxon>Insecta</taxon>
        <taxon>Pterygota</taxon>
        <taxon>Neoptera</taxon>
        <taxon>Paraneoptera</taxon>
        <taxon>Thysanoptera</taxon>
        <taxon>Terebrantia</taxon>
        <taxon>Thripoidea</taxon>
        <taxon>Thripidae</taxon>
        <taxon>Frankliniella</taxon>
    </lineage>
</organism>
<proteinExistence type="predicted"/>
<reference evidence="1" key="2">
    <citation type="journal article" date="2023" name="BMC Genomics">
        <title>Pest status, molecular evolution, and epigenetic factors derived from the genome assembly of Frankliniella fusca, a thysanopteran phytovirus vector.</title>
        <authorList>
            <person name="Catto M.A."/>
            <person name="Labadie P.E."/>
            <person name="Jacobson A.L."/>
            <person name="Kennedy G.G."/>
            <person name="Srinivasan R."/>
            <person name="Hunt B.G."/>
        </authorList>
    </citation>
    <scope>NUCLEOTIDE SEQUENCE</scope>
    <source>
        <strain evidence="1">PL_HMW_Pooled</strain>
    </source>
</reference>
<dbReference type="Proteomes" id="UP001219518">
    <property type="component" value="Unassembled WGS sequence"/>
</dbReference>
<dbReference type="EMBL" id="JAHWGI010001196">
    <property type="protein sequence ID" value="KAK3924712.1"/>
    <property type="molecule type" value="Genomic_DNA"/>
</dbReference>
<sequence length="75" mass="8529">MDSGLHCFNLFDDESTDQEDWGYGDDDYTEDIKEKHPRLVLAERAAELLVEQKYAVASKLSTSCDEPMPSREVTS</sequence>